<keyword evidence="9" id="KW-1133">Transmembrane helix</keyword>
<comment type="catalytic activity">
    <reaction evidence="1">
        <text>ATP + protein L-histidine = ADP + protein N-phospho-L-histidine.</text>
        <dbReference type="EC" id="2.7.13.3"/>
    </reaction>
</comment>
<name>A0A0N0U9G1_9EURY</name>
<dbReference type="SUPFAM" id="SSF55785">
    <property type="entry name" value="PYP-like sensor domain (PAS domain)"/>
    <property type="match status" value="1"/>
</dbReference>
<dbReference type="InterPro" id="IPR005467">
    <property type="entry name" value="His_kinase_dom"/>
</dbReference>
<dbReference type="InterPro" id="IPR050351">
    <property type="entry name" value="BphY/WalK/GraS-like"/>
</dbReference>
<evidence type="ECO:0000256" key="6">
    <source>
        <dbReference type="ARBA" id="ARBA00022741"/>
    </source>
</evidence>
<organism evidence="14 15">
    <name type="scientific">Halorubrum tropicale</name>
    <dbReference type="NCBI Taxonomy" id="1765655"/>
    <lineage>
        <taxon>Archaea</taxon>
        <taxon>Methanobacteriati</taxon>
        <taxon>Methanobacteriota</taxon>
        <taxon>Stenosarchaea group</taxon>
        <taxon>Halobacteria</taxon>
        <taxon>Halobacteriales</taxon>
        <taxon>Haloferacaceae</taxon>
        <taxon>Halorubrum</taxon>
    </lineage>
</organism>
<dbReference type="GO" id="GO:0007234">
    <property type="term" value="P:osmosensory signaling via phosphorelay pathway"/>
    <property type="evidence" value="ECO:0007669"/>
    <property type="project" value="TreeGrafter"/>
</dbReference>
<proteinExistence type="predicted"/>
<comment type="caution">
    <text evidence="14">The sequence shown here is derived from an EMBL/GenBank/DDBJ whole genome shotgun (WGS) entry which is preliminary data.</text>
</comment>
<keyword evidence="5" id="KW-0812">Transmembrane</keyword>
<keyword evidence="8" id="KW-0067">ATP-binding</keyword>
<dbReference type="GO" id="GO:0016020">
    <property type="term" value="C:membrane"/>
    <property type="evidence" value="ECO:0007669"/>
    <property type="project" value="UniProtKB-SubCell"/>
</dbReference>
<dbReference type="RefSeq" id="WP_053773084.1">
    <property type="nucleotide sequence ID" value="NZ_LIST01000011.1"/>
</dbReference>
<dbReference type="Pfam" id="PF00989">
    <property type="entry name" value="PAS"/>
    <property type="match status" value="1"/>
</dbReference>
<dbReference type="EMBL" id="LIST01000011">
    <property type="protein sequence ID" value="KOX93283.1"/>
    <property type="molecule type" value="Genomic_DNA"/>
</dbReference>
<dbReference type="GO" id="GO:0030295">
    <property type="term" value="F:protein kinase activator activity"/>
    <property type="evidence" value="ECO:0007669"/>
    <property type="project" value="TreeGrafter"/>
</dbReference>
<dbReference type="InterPro" id="IPR004358">
    <property type="entry name" value="Sig_transdc_His_kin-like_C"/>
</dbReference>
<dbReference type="OrthoDB" id="327291at2157"/>
<evidence type="ECO:0000256" key="5">
    <source>
        <dbReference type="ARBA" id="ARBA00022692"/>
    </source>
</evidence>
<dbReference type="SUPFAM" id="SSF55874">
    <property type="entry name" value="ATPase domain of HSP90 chaperone/DNA topoisomerase II/histidine kinase"/>
    <property type="match status" value="1"/>
</dbReference>
<dbReference type="GO" id="GO:0004673">
    <property type="term" value="F:protein histidine kinase activity"/>
    <property type="evidence" value="ECO:0007669"/>
    <property type="project" value="UniProtKB-EC"/>
</dbReference>
<dbReference type="Pfam" id="PF02518">
    <property type="entry name" value="HATPase_c"/>
    <property type="match status" value="1"/>
</dbReference>
<dbReference type="NCBIfam" id="TIGR00229">
    <property type="entry name" value="sensory_box"/>
    <property type="match status" value="1"/>
</dbReference>
<dbReference type="InterPro" id="IPR000014">
    <property type="entry name" value="PAS"/>
</dbReference>
<evidence type="ECO:0000256" key="3">
    <source>
        <dbReference type="ARBA" id="ARBA00012438"/>
    </source>
</evidence>
<comment type="subcellular location">
    <subcellularLocation>
        <location evidence="2">Membrane</location>
        <topology evidence="2">Multi-pass membrane protein</topology>
    </subcellularLocation>
</comment>
<keyword evidence="11" id="KW-0472">Membrane</keyword>
<keyword evidence="10" id="KW-0902">Two-component regulatory system</keyword>
<feature type="domain" description="PAS" evidence="13">
    <location>
        <begin position="5"/>
        <end position="79"/>
    </location>
</feature>
<dbReference type="PANTHER" id="PTHR42878:SF7">
    <property type="entry name" value="SENSOR HISTIDINE KINASE GLRK"/>
    <property type="match status" value="1"/>
</dbReference>
<dbReference type="InterPro" id="IPR003594">
    <property type="entry name" value="HATPase_dom"/>
</dbReference>
<dbReference type="SMART" id="SM00091">
    <property type="entry name" value="PAS"/>
    <property type="match status" value="1"/>
</dbReference>
<accession>A0A0N0U9G1</accession>
<evidence type="ECO:0000259" key="13">
    <source>
        <dbReference type="PROSITE" id="PS50112"/>
    </source>
</evidence>
<evidence type="ECO:0000256" key="1">
    <source>
        <dbReference type="ARBA" id="ARBA00000085"/>
    </source>
</evidence>
<dbReference type="PRINTS" id="PR00344">
    <property type="entry name" value="BCTRLSENSOR"/>
</dbReference>
<keyword evidence="15" id="KW-1185">Reference proteome</keyword>
<evidence type="ECO:0000259" key="12">
    <source>
        <dbReference type="PROSITE" id="PS50109"/>
    </source>
</evidence>
<dbReference type="CDD" id="cd00130">
    <property type="entry name" value="PAS"/>
    <property type="match status" value="1"/>
</dbReference>
<evidence type="ECO:0000256" key="4">
    <source>
        <dbReference type="ARBA" id="ARBA00022679"/>
    </source>
</evidence>
<feature type="domain" description="Histidine kinase" evidence="12">
    <location>
        <begin position="135"/>
        <end position="344"/>
    </location>
</feature>
<evidence type="ECO:0000313" key="15">
    <source>
        <dbReference type="Proteomes" id="UP000037747"/>
    </source>
</evidence>
<protein>
    <recommendedName>
        <fullName evidence="3">histidine kinase</fullName>
        <ecNumber evidence="3">2.7.13.3</ecNumber>
    </recommendedName>
</protein>
<dbReference type="STRING" id="1765655.AMR74_16210"/>
<dbReference type="PATRIC" id="fig|1705389.3.peg.1731"/>
<sequence>MSSPECGTLSPVLDTLHTGVAIYDAASGAVIDANARLEEILGYSSDQLRDLSVAEYTANTYPHTESEFHSRLSRAANGSPQQFVWRAKRADGELIWIQLFTSRQRPTANHCVHVEVRDITHHYDTHHRAELFWRVLRHNLRNEAAIIIGCTEQAMNASESGPSEEVISTIRSRGEKLGNIATSVKQIEHAVTDSQASVVRFSAAGAVRDIANRIGAEHPDADIRVSEQKRMWIDINEAFEYALAHAVENAIVHSNDEAPAVEITVGPSPNTGRAEIRVEDTNPPIPPEEIAALFSPTVTTSTSHGSGIGLFVMKWCVESLGGEVLFESQNSGGNAVCLLLPPKQLQYSMMTD</sequence>
<keyword evidence="4" id="KW-0808">Transferase</keyword>
<evidence type="ECO:0000313" key="14">
    <source>
        <dbReference type="EMBL" id="KOX93283.1"/>
    </source>
</evidence>
<dbReference type="InterPro" id="IPR035965">
    <property type="entry name" value="PAS-like_dom_sf"/>
</dbReference>
<dbReference type="PANTHER" id="PTHR42878">
    <property type="entry name" value="TWO-COMPONENT HISTIDINE KINASE"/>
    <property type="match status" value="1"/>
</dbReference>
<dbReference type="InterPro" id="IPR013767">
    <property type="entry name" value="PAS_fold"/>
</dbReference>
<keyword evidence="7 14" id="KW-0418">Kinase</keyword>
<keyword evidence="6" id="KW-0547">Nucleotide-binding</keyword>
<evidence type="ECO:0000256" key="8">
    <source>
        <dbReference type="ARBA" id="ARBA00022840"/>
    </source>
</evidence>
<dbReference type="GO" id="GO:0005524">
    <property type="term" value="F:ATP binding"/>
    <property type="evidence" value="ECO:0007669"/>
    <property type="project" value="UniProtKB-KW"/>
</dbReference>
<dbReference type="AlphaFoldDB" id="A0A0N0U9G1"/>
<dbReference type="InterPro" id="IPR036890">
    <property type="entry name" value="HATPase_C_sf"/>
</dbReference>
<evidence type="ECO:0000256" key="9">
    <source>
        <dbReference type="ARBA" id="ARBA00022989"/>
    </source>
</evidence>
<dbReference type="PROSITE" id="PS50112">
    <property type="entry name" value="PAS"/>
    <property type="match status" value="1"/>
</dbReference>
<evidence type="ECO:0000256" key="10">
    <source>
        <dbReference type="ARBA" id="ARBA00023012"/>
    </source>
</evidence>
<reference evidence="14 15" key="1">
    <citation type="submission" date="2015-08" db="EMBL/GenBank/DDBJ databases">
        <title>Genomes of Isolates from Cabo Rojo, PR.</title>
        <authorList>
            <person name="Sanchez-Nieves R.L."/>
            <person name="Montalvo-Rodriguez R."/>
        </authorList>
    </citation>
    <scope>NUCLEOTIDE SEQUENCE [LARGE SCALE GENOMIC DNA]</scope>
    <source>
        <strain evidence="14 15">5</strain>
    </source>
</reference>
<dbReference type="GO" id="GO:0000156">
    <property type="term" value="F:phosphorelay response regulator activity"/>
    <property type="evidence" value="ECO:0007669"/>
    <property type="project" value="TreeGrafter"/>
</dbReference>
<evidence type="ECO:0000256" key="2">
    <source>
        <dbReference type="ARBA" id="ARBA00004141"/>
    </source>
</evidence>
<dbReference type="GO" id="GO:0006355">
    <property type="term" value="P:regulation of DNA-templated transcription"/>
    <property type="evidence" value="ECO:0007669"/>
    <property type="project" value="InterPro"/>
</dbReference>
<dbReference type="EC" id="2.7.13.3" evidence="3"/>
<dbReference type="PROSITE" id="PS50109">
    <property type="entry name" value="HIS_KIN"/>
    <property type="match status" value="1"/>
</dbReference>
<dbReference type="Gene3D" id="3.30.565.10">
    <property type="entry name" value="Histidine kinase-like ATPase, C-terminal domain"/>
    <property type="match status" value="1"/>
</dbReference>
<evidence type="ECO:0000256" key="7">
    <source>
        <dbReference type="ARBA" id="ARBA00022777"/>
    </source>
</evidence>
<dbReference type="Gene3D" id="3.30.450.20">
    <property type="entry name" value="PAS domain"/>
    <property type="match status" value="1"/>
</dbReference>
<evidence type="ECO:0000256" key="11">
    <source>
        <dbReference type="ARBA" id="ARBA00023136"/>
    </source>
</evidence>
<dbReference type="Proteomes" id="UP000037747">
    <property type="component" value="Unassembled WGS sequence"/>
</dbReference>
<dbReference type="SMART" id="SM00387">
    <property type="entry name" value="HATPase_c"/>
    <property type="match status" value="1"/>
</dbReference>
<gene>
    <name evidence="14" type="ORF">AMR74_16210</name>
</gene>